<dbReference type="AlphaFoldDB" id="A0ABD1D7R5"/>
<keyword evidence="1" id="KW-0812">Transmembrane</keyword>
<name>A0ABD1D7R5_CULPP</name>
<protein>
    <recommendedName>
        <fullName evidence="4">Secreted protein</fullName>
    </recommendedName>
</protein>
<accession>A0ABD1D7R5</accession>
<evidence type="ECO:0000313" key="2">
    <source>
        <dbReference type="EMBL" id="KAL1395691.1"/>
    </source>
</evidence>
<organism evidence="2 3">
    <name type="scientific">Culex pipiens pipiens</name>
    <name type="common">Northern house mosquito</name>
    <dbReference type="NCBI Taxonomy" id="38569"/>
    <lineage>
        <taxon>Eukaryota</taxon>
        <taxon>Metazoa</taxon>
        <taxon>Ecdysozoa</taxon>
        <taxon>Arthropoda</taxon>
        <taxon>Hexapoda</taxon>
        <taxon>Insecta</taxon>
        <taxon>Pterygota</taxon>
        <taxon>Neoptera</taxon>
        <taxon>Endopterygota</taxon>
        <taxon>Diptera</taxon>
        <taxon>Nematocera</taxon>
        <taxon>Culicoidea</taxon>
        <taxon>Culicidae</taxon>
        <taxon>Culicinae</taxon>
        <taxon>Culicini</taxon>
        <taxon>Culex</taxon>
        <taxon>Culex</taxon>
    </lineage>
</organism>
<keyword evidence="1" id="KW-0472">Membrane</keyword>
<keyword evidence="1" id="KW-1133">Transmembrane helix</keyword>
<keyword evidence="3" id="KW-1185">Reference proteome</keyword>
<evidence type="ECO:0000256" key="1">
    <source>
        <dbReference type="SAM" id="Phobius"/>
    </source>
</evidence>
<sequence>MVVVALVVSMPMVVVVILQVMLQVVQMRVKVVMVQHAGKPCHLVTRTRRELAFRGMMGLGYEDWVNCSVLTVGQVTWGRCMWEGSGPGNLSHRALPHHWYGC</sequence>
<evidence type="ECO:0008006" key="4">
    <source>
        <dbReference type="Google" id="ProtNLM"/>
    </source>
</evidence>
<reference evidence="2 3" key="1">
    <citation type="submission" date="2024-05" db="EMBL/GenBank/DDBJ databases">
        <title>Culex pipiens pipiens assembly and annotation.</title>
        <authorList>
            <person name="Alout H."/>
            <person name="Durand T."/>
        </authorList>
    </citation>
    <scope>NUCLEOTIDE SEQUENCE [LARGE SCALE GENOMIC DNA]</scope>
    <source>
        <strain evidence="2">HA-2024</strain>
        <tissue evidence="2">Whole body</tissue>
    </source>
</reference>
<gene>
    <name evidence="2" type="ORF">pipiens_011063</name>
</gene>
<dbReference type="EMBL" id="JBEHCU010007038">
    <property type="protein sequence ID" value="KAL1395691.1"/>
    <property type="molecule type" value="Genomic_DNA"/>
</dbReference>
<comment type="caution">
    <text evidence="2">The sequence shown here is derived from an EMBL/GenBank/DDBJ whole genome shotgun (WGS) entry which is preliminary data.</text>
</comment>
<dbReference type="Proteomes" id="UP001562425">
    <property type="component" value="Unassembled WGS sequence"/>
</dbReference>
<evidence type="ECO:0000313" key="3">
    <source>
        <dbReference type="Proteomes" id="UP001562425"/>
    </source>
</evidence>
<proteinExistence type="predicted"/>
<feature type="transmembrane region" description="Helical" evidence="1">
    <location>
        <begin position="6"/>
        <end position="25"/>
    </location>
</feature>